<name>A0A507EWQ0_9FUNG</name>
<dbReference type="InterPro" id="IPR003124">
    <property type="entry name" value="WH2_dom"/>
</dbReference>
<reference evidence="4 5" key="1">
    <citation type="journal article" date="2019" name="Sci. Rep.">
        <title>Comparative genomics of chytrid fungi reveal insights into the obligate biotrophic and pathogenic lifestyle of Synchytrium endobioticum.</title>
        <authorList>
            <person name="van de Vossenberg B.T.L.H."/>
            <person name="Warris S."/>
            <person name="Nguyen H.D.T."/>
            <person name="van Gent-Pelzer M.P.E."/>
            <person name="Joly D.L."/>
            <person name="van de Geest H.C."/>
            <person name="Bonants P.J.M."/>
            <person name="Smith D.S."/>
            <person name="Levesque C.A."/>
            <person name="van der Lee T.A.J."/>
        </authorList>
    </citation>
    <scope>NUCLEOTIDE SEQUENCE [LARGE SCALE GENOMIC DNA]</scope>
    <source>
        <strain evidence="4 5">CBS 675.73</strain>
    </source>
</reference>
<evidence type="ECO:0000256" key="1">
    <source>
        <dbReference type="SAM" id="MobiDB-lite"/>
    </source>
</evidence>
<accession>A0A507EWQ0</accession>
<sequence>MPAPPPPPPPPAAAPSAAPNALLLSIQKGAALKKTITNDRSSPAIEVPKPANAPPKRFTPTTQTTPHRPSFTPPPAPPPAAPSFRPNSSTPTINAKSLGNVAAPPPPPPPPPPPATVPGNAPLPPLPRASNAVPAPASKSLTALNATPTKRDSKTAKDLSSVQVRSEDTMNSKNSLGVKEAKLHGSESTRVSDTSSQLTPSPGLAPKELSRLEAKRMKEEEKDWKRVRAGTSSGTLGVSLDTSATGLDGAREQRMIAKSKRRTLCCVFLVGLPSLIVLIGVVLLCLFYFYWNATVSFDVKLSSGGAVDSSDAQTFSLKYFVRSVQICEHVDTSNFGTSGAGKCLSLYSNPLANLSVNSYTISNALLEPDTGSAITAVPPQNVVQEKQTAWTNFVSKASVSTLSSTQKVVVPFQNVEYKYVIVSWYRPVKITAKLDLLSSETDSGVGYVLATRGTSQADGTPNANDFQTSPAGGVFDVTSNRLISYQAKNGSFLAAGSLINDKFSSPYFEQSIVPCPVTDSWHALQEPLTVAFSDGFQKQNKRISLILDDASVLIQGLARNIRGKNLDTSSLLDTGNLVDTSGNSIYVPPISFLPVSGSSSSIVTIERYLISLDSQNLTLQLSIAAVAQPSSPPSVASASIGVIPGLNFKASTGLRSKILVVPRVAKMTMPSPFSFVTAREEIIFSAFDRLLLVGQEGYLLVNCDTFMGWEGSCANFNETGYERVRYKLFIANALGNP</sequence>
<evidence type="ECO:0000259" key="3">
    <source>
        <dbReference type="PROSITE" id="PS51082"/>
    </source>
</evidence>
<dbReference type="PROSITE" id="PS51082">
    <property type="entry name" value="WH2"/>
    <property type="match status" value="1"/>
</dbReference>
<keyword evidence="2" id="KW-0472">Membrane</keyword>
<keyword evidence="2" id="KW-1133">Transmembrane helix</keyword>
<dbReference type="SUPFAM" id="SSF101447">
    <property type="entry name" value="Formin homology 2 domain (FH2 domain)"/>
    <property type="match status" value="1"/>
</dbReference>
<feature type="compositionally biased region" description="Pro residues" evidence="1">
    <location>
        <begin position="103"/>
        <end position="127"/>
    </location>
</feature>
<proteinExistence type="predicted"/>
<feature type="compositionally biased region" description="Polar residues" evidence="1">
    <location>
        <begin position="87"/>
        <end position="97"/>
    </location>
</feature>
<comment type="caution">
    <text evidence="4">The sequence shown here is derived from an EMBL/GenBank/DDBJ whole genome shotgun (WGS) entry which is preliminary data.</text>
</comment>
<dbReference type="STRING" id="246404.A0A507EWQ0"/>
<feature type="compositionally biased region" description="Polar residues" evidence="1">
    <location>
        <begin position="139"/>
        <end position="148"/>
    </location>
</feature>
<feature type="compositionally biased region" description="Polar residues" evidence="1">
    <location>
        <begin position="188"/>
        <end position="200"/>
    </location>
</feature>
<dbReference type="OrthoDB" id="2129754at2759"/>
<keyword evidence="2" id="KW-0812">Transmembrane</keyword>
<feature type="compositionally biased region" description="Pro residues" evidence="1">
    <location>
        <begin position="71"/>
        <end position="81"/>
    </location>
</feature>
<feature type="domain" description="WH2" evidence="3">
    <location>
        <begin position="18"/>
        <end position="35"/>
    </location>
</feature>
<feature type="region of interest" description="Disordered" evidence="1">
    <location>
        <begin position="33"/>
        <end position="209"/>
    </location>
</feature>
<evidence type="ECO:0000313" key="5">
    <source>
        <dbReference type="Proteomes" id="UP000320333"/>
    </source>
</evidence>
<evidence type="ECO:0000256" key="2">
    <source>
        <dbReference type="SAM" id="Phobius"/>
    </source>
</evidence>
<dbReference type="Proteomes" id="UP000320333">
    <property type="component" value="Unassembled WGS sequence"/>
</dbReference>
<evidence type="ECO:0000313" key="4">
    <source>
        <dbReference type="EMBL" id="TPX68479.1"/>
    </source>
</evidence>
<organism evidence="4 5">
    <name type="scientific">Chytriomyces confervae</name>
    <dbReference type="NCBI Taxonomy" id="246404"/>
    <lineage>
        <taxon>Eukaryota</taxon>
        <taxon>Fungi</taxon>
        <taxon>Fungi incertae sedis</taxon>
        <taxon>Chytridiomycota</taxon>
        <taxon>Chytridiomycota incertae sedis</taxon>
        <taxon>Chytridiomycetes</taxon>
        <taxon>Chytridiales</taxon>
        <taxon>Chytriomycetaceae</taxon>
        <taxon>Chytriomyces</taxon>
    </lineage>
</organism>
<gene>
    <name evidence="4" type="ORF">CcCBS67573_g07155</name>
</gene>
<dbReference type="GO" id="GO:0003779">
    <property type="term" value="F:actin binding"/>
    <property type="evidence" value="ECO:0007669"/>
    <property type="project" value="InterPro"/>
</dbReference>
<feature type="transmembrane region" description="Helical" evidence="2">
    <location>
        <begin position="264"/>
        <end position="291"/>
    </location>
</feature>
<dbReference type="AlphaFoldDB" id="A0A507EWQ0"/>
<keyword evidence="5" id="KW-1185">Reference proteome</keyword>
<protein>
    <recommendedName>
        <fullName evidence="3">WH2 domain-containing protein</fullName>
    </recommendedName>
</protein>
<dbReference type="EMBL" id="QEAP01000352">
    <property type="protein sequence ID" value="TPX68479.1"/>
    <property type="molecule type" value="Genomic_DNA"/>
</dbReference>